<dbReference type="InterPro" id="IPR036179">
    <property type="entry name" value="Ig-like_dom_sf"/>
</dbReference>
<dbReference type="GO" id="GO:1990782">
    <property type="term" value="F:protein tyrosine kinase binding"/>
    <property type="evidence" value="ECO:0007669"/>
    <property type="project" value="TreeGrafter"/>
</dbReference>
<dbReference type="Proteomes" id="UP000504628">
    <property type="component" value="Chromosome 12"/>
</dbReference>
<dbReference type="GO" id="GO:0002682">
    <property type="term" value="P:regulation of immune system process"/>
    <property type="evidence" value="ECO:0007669"/>
    <property type="project" value="TreeGrafter"/>
</dbReference>
<dbReference type="Pfam" id="PF07686">
    <property type="entry name" value="V-set"/>
    <property type="match status" value="1"/>
</dbReference>
<keyword evidence="7" id="KW-1185">Reference proteome</keyword>
<dbReference type="RefSeq" id="XP_035868668.1">
    <property type="nucleotide sequence ID" value="XM_036012775.1"/>
</dbReference>
<evidence type="ECO:0000259" key="6">
    <source>
        <dbReference type="Pfam" id="PF07686"/>
    </source>
</evidence>
<feature type="chain" id="PRO_5028946233" evidence="5">
    <location>
        <begin position="35"/>
        <end position="161"/>
    </location>
</feature>
<evidence type="ECO:0000256" key="3">
    <source>
        <dbReference type="ARBA" id="ARBA00023319"/>
    </source>
</evidence>
<organism evidence="7 8">
    <name type="scientific">Phyllostomus discolor</name>
    <name type="common">pale spear-nosed bat</name>
    <dbReference type="NCBI Taxonomy" id="89673"/>
    <lineage>
        <taxon>Eukaryota</taxon>
        <taxon>Metazoa</taxon>
        <taxon>Chordata</taxon>
        <taxon>Craniata</taxon>
        <taxon>Vertebrata</taxon>
        <taxon>Euteleostomi</taxon>
        <taxon>Mammalia</taxon>
        <taxon>Eutheria</taxon>
        <taxon>Laurasiatheria</taxon>
        <taxon>Chiroptera</taxon>
        <taxon>Yangochiroptera</taxon>
        <taxon>Phyllostomidae</taxon>
        <taxon>Phyllostominae</taxon>
        <taxon>Phyllostomus</taxon>
    </lineage>
</organism>
<evidence type="ECO:0000256" key="1">
    <source>
        <dbReference type="ARBA" id="ARBA00022729"/>
    </source>
</evidence>
<comment type="similarity">
    <text evidence="4">Belongs to the immunoglobulin superfamily. CEA family.</text>
</comment>
<evidence type="ECO:0000256" key="2">
    <source>
        <dbReference type="ARBA" id="ARBA00023180"/>
    </source>
</evidence>
<dbReference type="GeneID" id="118497652"/>
<keyword evidence="3" id="KW-0393">Immunoglobulin domain</keyword>
<accession>A0A7E6CNY7</accession>
<dbReference type="Gene3D" id="2.60.40.10">
    <property type="entry name" value="Immunoglobulins"/>
    <property type="match status" value="1"/>
</dbReference>
<name>A0A7E6CNY7_9CHIR</name>
<dbReference type="PANTHER" id="PTHR44427">
    <property type="entry name" value="CARCINOEMBRYONIC ANTIGEN-RELATED CELL ADHESION MOLECULE 19"/>
    <property type="match status" value="1"/>
</dbReference>
<evidence type="ECO:0000256" key="4">
    <source>
        <dbReference type="ARBA" id="ARBA00038222"/>
    </source>
</evidence>
<dbReference type="OrthoDB" id="6353782at2759"/>
<dbReference type="GO" id="GO:0009986">
    <property type="term" value="C:cell surface"/>
    <property type="evidence" value="ECO:0007669"/>
    <property type="project" value="TreeGrafter"/>
</dbReference>
<evidence type="ECO:0000313" key="8">
    <source>
        <dbReference type="RefSeq" id="XP_035868668.1"/>
    </source>
</evidence>
<dbReference type="InterPro" id="IPR050831">
    <property type="entry name" value="CEA_cell_adhesion"/>
</dbReference>
<gene>
    <name evidence="8" type="primary">LOC118497652</name>
</gene>
<evidence type="ECO:0000256" key="5">
    <source>
        <dbReference type="SAM" id="SignalP"/>
    </source>
</evidence>
<dbReference type="InterPro" id="IPR013783">
    <property type="entry name" value="Ig-like_fold"/>
</dbReference>
<dbReference type="AlphaFoldDB" id="A0A7E6CNY7"/>
<keyword evidence="2" id="KW-0325">Glycoprotein</keyword>
<dbReference type="InParanoid" id="A0A7E6CNY7"/>
<dbReference type="PANTHER" id="PTHR44427:SF1">
    <property type="entry name" value="CARCINOEMBRYONIC ANTIGEN-RELATED CELL ADHESION MOLECULE 1"/>
    <property type="match status" value="1"/>
</dbReference>
<keyword evidence="1 5" id="KW-0732">Signal</keyword>
<dbReference type="GO" id="GO:0007165">
    <property type="term" value="P:signal transduction"/>
    <property type="evidence" value="ECO:0007669"/>
    <property type="project" value="TreeGrafter"/>
</dbReference>
<dbReference type="SUPFAM" id="SSF48726">
    <property type="entry name" value="Immunoglobulin"/>
    <property type="match status" value="1"/>
</dbReference>
<feature type="signal peptide" evidence="5">
    <location>
        <begin position="1"/>
        <end position="34"/>
    </location>
</feature>
<feature type="domain" description="Immunoglobulin V-set" evidence="6">
    <location>
        <begin position="41"/>
        <end position="130"/>
    </location>
</feature>
<protein>
    <submittedName>
        <fullName evidence="8">Carcinoembryonic antigen-related cell adhesion molecule 3-like</fullName>
    </submittedName>
</protein>
<dbReference type="GO" id="GO:0005886">
    <property type="term" value="C:plasma membrane"/>
    <property type="evidence" value="ECO:0007669"/>
    <property type="project" value="TreeGrafter"/>
</dbReference>
<sequence length="161" mass="17584">MRSLSVSTHRGLVHYQGLLLVVSLLTFWSPPTTATIEALSTFATEGEDVLLQIDNKPPGVVGVVWYKGKDVDHKNIIAFYVLTPHFHLSGPEYSAEEMITNDGSLLLKNVTKKDEGMYTVVAHLPDSKTETALGQLDVYGICGSGEKQSFSRTTETSAKTP</sequence>
<proteinExistence type="inferred from homology"/>
<reference evidence="8" key="1">
    <citation type="submission" date="2025-08" db="UniProtKB">
        <authorList>
            <consortium name="RefSeq"/>
        </authorList>
    </citation>
    <scope>IDENTIFICATION</scope>
    <source>
        <tissue evidence="8">Muscle</tissue>
    </source>
</reference>
<dbReference type="KEGG" id="pdic:118497652"/>
<dbReference type="InterPro" id="IPR013106">
    <property type="entry name" value="Ig_V-set"/>
</dbReference>
<evidence type="ECO:0000313" key="7">
    <source>
        <dbReference type="Proteomes" id="UP000504628"/>
    </source>
</evidence>